<protein>
    <recommendedName>
        <fullName evidence="1">F-box domain-containing protein</fullName>
    </recommendedName>
</protein>
<gene>
    <name evidence="2" type="ORF">C1645_872419</name>
</gene>
<organism evidence="2 3">
    <name type="scientific">Glomus cerebriforme</name>
    <dbReference type="NCBI Taxonomy" id="658196"/>
    <lineage>
        <taxon>Eukaryota</taxon>
        <taxon>Fungi</taxon>
        <taxon>Fungi incertae sedis</taxon>
        <taxon>Mucoromycota</taxon>
        <taxon>Glomeromycotina</taxon>
        <taxon>Glomeromycetes</taxon>
        <taxon>Glomerales</taxon>
        <taxon>Glomeraceae</taxon>
        <taxon>Glomus</taxon>
    </lineage>
</organism>
<keyword evidence="3" id="KW-1185">Reference proteome</keyword>
<sequence>MMETNLPNECLLEIFKYLDRKSLYSVLLVNRTWCRISVPILWRNPFKEYQITNSTNFEPFKMILPLISYLDKETKISLKIDETMTTYYIPKKSTFNYASFIKEMDCINMYHQSITCLKKLRQIQECPSSLISMNNNNNNNNNLYYEMIQKSEKNFNYNDIKHEIESILNIKSILNQEDSNKFVESIYKIIINNSRVESLNLDIFYWFSKDFKDNFNFLSKIPEENGFSGFFLRTIHFKLLTKDVNILFHFLNLPNNQIRDLSLSLYDENEDDDYSSEDSHYLDLINLFKSQHHLEILHVNYNSYFAKLILSELQNNIHSIIRLNLLSHNNIEKSNHYYLNDEWSNSLELTFNDLKNITENLNLKNISFSKLKSLKLDWNTFSFNQLKSQENEIHQSIINLIQHHNIDLKQINLNPLLEFHFKNIFKVI</sequence>
<name>A0A397TCH4_9GLOM</name>
<dbReference type="PROSITE" id="PS50181">
    <property type="entry name" value="FBOX"/>
    <property type="match status" value="1"/>
</dbReference>
<comment type="caution">
    <text evidence="2">The sequence shown here is derived from an EMBL/GenBank/DDBJ whole genome shotgun (WGS) entry which is preliminary data.</text>
</comment>
<feature type="domain" description="F-box" evidence="1">
    <location>
        <begin position="1"/>
        <end position="45"/>
    </location>
</feature>
<reference evidence="2 3" key="1">
    <citation type="submission" date="2018-06" db="EMBL/GenBank/DDBJ databases">
        <title>Comparative genomics reveals the genomic features of Rhizophagus irregularis, R. cerebriforme, R. diaphanum and Gigaspora rosea, and their symbiotic lifestyle signature.</title>
        <authorList>
            <person name="Morin E."/>
            <person name="San Clemente H."/>
            <person name="Chen E.C.H."/>
            <person name="De La Providencia I."/>
            <person name="Hainaut M."/>
            <person name="Kuo A."/>
            <person name="Kohler A."/>
            <person name="Murat C."/>
            <person name="Tang N."/>
            <person name="Roy S."/>
            <person name="Loubradou J."/>
            <person name="Henrissat B."/>
            <person name="Grigoriev I.V."/>
            <person name="Corradi N."/>
            <person name="Roux C."/>
            <person name="Martin F.M."/>
        </authorList>
    </citation>
    <scope>NUCLEOTIDE SEQUENCE [LARGE SCALE GENOMIC DNA]</scope>
    <source>
        <strain evidence="2 3">DAOM 227022</strain>
    </source>
</reference>
<dbReference type="Gene3D" id="1.20.1280.50">
    <property type="match status" value="1"/>
</dbReference>
<proteinExistence type="predicted"/>
<dbReference type="Proteomes" id="UP000265703">
    <property type="component" value="Unassembled WGS sequence"/>
</dbReference>
<dbReference type="Pfam" id="PF12937">
    <property type="entry name" value="F-box-like"/>
    <property type="match status" value="1"/>
</dbReference>
<dbReference type="EMBL" id="QKYT01000053">
    <property type="protein sequence ID" value="RIA95898.1"/>
    <property type="molecule type" value="Genomic_DNA"/>
</dbReference>
<dbReference type="AlphaFoldDB" id="A0A397TCH4"/>
<dbReference type="OrthoDB" id="2351318at2759"/>
<accession>A0A397TCH4</accession>
<dbReference type="InterPro" id="IPR036047">
    <property type="entry name" value="F-box-like_dom_sf"/>
</dbReference>
<dbReference type="SUPFAM" id="SSF81383">
    <property type="entry name" value="F-box domain"/>
    <property type="match status" value="1"/>
</dbReference>
<evidence type="ECO:0000313" key="2">
    <source>
        <dbReference type="EMBL" id="RIA95898.1"/>
    </source>
</evidence>
<dbReference type="InterPro" id="IPR001810">
    <property type="entry name" value="F-box_dom"/>
</dbReference>
<evidence type="ECO:0000259" key="1">
    <source>
        <dbReference type="PROSITE" id="PS50181"/>
    </source>
</evidence>
<evidence type="ECO:0000313" key="3">
    <source>
        <dbReference type="Proteomes" id="UP000265703"/>
    </source>
</evidence>
<dbReference type="CDD" id="cd09917">
    <property type="entry name" value="F-box_SF"/>
    <property type="match status" value="1"/>
</dbReference>